<dbReference type="HOGENOM" id="CLU_2527624_0_0_1"/>
<gene>
    <name evidence="1" type="ORF">GALMADRAFT_1066717</name>
</gene>
<dbReference type="EMBL" id="KL142412">
    <property type="protein sequence ID" value="KDR67867.1"/>
    <property type="molecule type" value="Genomic_DNA"/>
</dbReference>
<protein>
    <submittedName>
        <fullName evidence="1">Uncharacterized protein</fullName>
    </submittedName>
</protein>
<evidence type="ECO:0000313" key="2">
    <source>
        <dbReference type="Proteomes" id="UP000027222"/>
    </source>
</evidence>
<sequence length="84" mass="9896">MFRPLGTITSPKWPVTYGEHSYCEHCLHGDSRLARFQEIYWIPNRFDCPQAIQILPILRSELRSYRVAKSMRSVEIGNCLRRTV</sequence>
<dbReference type="AlphaFoldDB" id="A0A067SD15"/>
<organism evidence="1 2">
    <name type="scientific">Galerina marginata (strain CBS 339.88)</name>
    <dbReference type="NCBI Taxonomy" id="685588"/>
    <lineage>
        <taxon>Eukaryota</taxon>
        <taxon>Fungi</taxon>
        <taxon>Dikarya</taxon>
        <taxon>Basidiomycota</taxon>
        <taxon>Agaricomycotina</taxon>
        <taxon>Agaricomycetes</taxon>
        <taxon>Agaricomycetidae</taxon>
        <taxon>Agaricales</taxon>
        <taxon>Agaricineae</taxon>
        <taxon>Strophariaceae</taxon>
        <taxon>Galerina</taxon>
    </lineage>
</organism>
<accession>A0A067SD15</accession>
<proteinExistence type="predicted"/>
<evidence type="ECO:0000313" key="1">
    <source>
        <dbReference type="EMBL" id="KDR67867.1"/>
    </source>
</evidence>
<dbReference type="Proteomes" id="UP000027222">
    <property type="component" value="Unassembled WGS sequence"/>
</dbReference>
<name>A0A067SD15_GALM3</name>
<reference evidence="2" key="1">
    <citation type="journal article" date="2014" name="Proc. Natl. Acad. Sci. U.S.A.">
        <title>Extensive sampling of basidiomycete genomes demonstrates inadequacy of the white-rot/brown-rot paradigm for wood decay fungi.</title>
        <authorList>
            <person name="Riley R."/>
            <person name="Salamov A.A."/>
            <person name="Brown D.W."/>
            <person name="Nagy L.G."/>
            <person name="Floudas D."/>
            <person name="Held B.W."/>
            <person name="Levasseur A."/>
            <person name="Lombard V."/>
            <person name="Morin E."/>
            <person name="Otillar R."/>
            <person name="Lindquist E.A."/>
            <person name="Sun H."/>
            <person name="LaButti K.M."/>
            <person name="Schmutz J."/>
            <person name="Jabbour D."/>
            <person name="Luo H."/>
            <person name="Baker S.E."/>
            <person name="Pisabarro A.G."/>
            <person name="Walton J.D."/>
            <person name="Blanchette R.A."/>
            <person name="Henrissat B."/>
            <person name="Martin F."/>
            <person name="Cullen D."/>
            <person name="Hibbett D.S."/>
            <person name="Grigoriev I.V."/>
        </authorList>
    </citation>
    <scope>NUCLEOTIDE SEQUENCE [LARGE SCALE GENOMIC DNA]</scope>
    <source>
        <strain evidence="2">CBS 339.88</strain>
    </source>
</reference>
<keyword evidence="2" id="KW-1185">Reference proteome</keyword>